<reference evidence="3 4" key="1">
    <citation type="submission" date="2017-01" db="EMBL/GenBank/DDBJ databases">
        <title>Genome sequence of Rhodoferax antarcticus ANT.BR, a psychrophilic purple nonsulfur bacterium from an Antarctic microbial mat.</title>
        <authorList>
            <person name="Baker J."/>
            <person name="Riester C."/>
            <person name="Skinner B."/>
            <person name="Newell A."/>
            <person name="Swingley W."/>
            <person name="Madigan M."/>
            <person name="Jung D."/>
            <person name="Asao M."/>
            <person name="Chen M."/>
            <person name="Loughlin P."/>
            <person name="Pan H."/>
            <person name="Lin S."/>
            <person name="Li N."/>
            <person name="Shaw J."/>
            <person name="Prado M."/>
            <person name="Sherman C."/>
            <person name="Li X."/>
            <person name="Tang J."/>
            <person name="Blankenship R."/>
            <person name="Zhao T."/>
            <person name="Touchman J."/>
            <person name="Sattley M."/>
        </authorList>
    </citation>
    <scope>NUCLEOTIDE SEQUENCE [LARGE SCALE GENOMIC DNA]</scope>
    <source>
        <strain evidence="3 4">ANT.BR</strain>
    </source>
</reference>
<dbReference type="Pfam" id="PF01569">
    <property type="entry name" value="PAP2"/>
    <property type="match status" value="1"/>
</dbReference>
<keyword evidence="1" id="KW-0472">Membrane</keyword>
<feature type="transmembrane region" description="Helical" evidence="1">
    <location>
        <begin position="186"/>
        <end position="204"/>
    </location>
</feature>
<keyword evidence="1" id="KW-0812">Transmembrane</keyword>
<organism evidence="3 4">
    <name type="scientific">Rhodoferax antarcticus ANT.BR</name>
    <dbReference type="NCBI Taxonomy" id="1111071"/>
    <lineage>
        <taxon>Bacteria</taxon>
        <taxon>Pseudomonadati</taxon>
        <taxon>Pseudomonadota</taxon>
        <taxon>Betaproteobacteria</taxon>
        <taxon>Burkholderiales</taxon>
        <taxon>Comamonadaceae</taxon>
        <taxon>Rhodoferax</taxon>
    </lineage>
</organism>
<evidence type="ECO:0000259" key="2">
    <source>
        <dbReference type="Pfam" id="PF01569"/>
    </source>
</evidence>
<feature type="domain" description="Phosphatidic acid phosphatase type 2/haloperoxidase" evidence="2">
    <location>
        <begin position="75"/>
        <end position="202"/>
    </location>
</feature>
<dbReference type="EMBL" id="MSYM01000018">
    <property type="protein sequence ID" value="OLP05020.1"/>
    <property type="molecule type" value="Genomic_DNA"/>
</dbReference>
<feature type="transmembrane region" description="Helical" evidence="1">
    <location>
        <begin position="41"/>
        <end position="61"/>
    </location>
</feature>
<dbReference type="CDD" id="cd03396">
    <property type="entry name" value="PAP2_like_6"/>
    <property type="match status" value="1"/>
</dbReference>
<protein>
    <submittedName>
        <fullName evidence="3">Putative membrane protein</fullName>
    </submittedName>
</protein>
<feature type="transmembrane region" description="Helical" evidence="1">
    <location>
        <begin position="129"/>
        <end position="147"/>
    </location>
</feature>
<dbReference type="Gene3D" id="1.20.144.10">
    <property type="entry name" value="Phosphatidic acid phosphatase type 2/haloperoxidase"/>
    <property type="match status" value="1"/>
</dbReference>
<name>A0A1Q8YB37_9BURK</name>
<gene>
    <name evidence="3" type="ORF">BLL52_3840</name>
</gene>
<dbReference type="InterPro" id="IPR000326">
    <property type="entry name" value="PAP2/HPO"/>
</dbReference>
<sequence length="231" mass="25936">MTITLLWDAAGLDQWVMTQFGSPQGFALQHNWWLETVLHQWMRHLAWVFLALLALMVWHPLGFFRQVSRQQRTEMLLGTLLALLLINVIKHDSLISCPWDLRLFGGVAEYRSHWSWGVSDGGPGRCFPGGHASAALAFLALPLGLLTSQRAADRRIGWWSLTAVLLVGAVLGAAQTLRGAHFPSHTLWTALLCWTAALLNHLVWRSITKNRLKPASISPQHRSESLINPQM</sequence>
<dbReference type="Proteomes" id="UP000185911">
    <property type="component" value="Unassembled WGS sequence"/>
</dbReference>
<dbReference type="SUPFAM" id="SSF48317">
    <property type="entry name" value="Acid phosphatase/Vanadium-dependent haloperoxidase"/>
    <property type="match status" value="1"/>
</dbReference>
<feature type="transmembrane region" description="Helical" evidence="1">
    <location>
        <begin position="156"/>
        <end position="174"/>
    </location>
</feature>
<dbReference type="STRING" id="81479.RA876_13005"/>
<dbReference type="AlphaFoldDB" id="A0A1Q8YB37"/>
<feature type="transmembrane region" description="Helical" evidence="1">
    <location>
        <begin position="73"/>
        <end position="89"/>
    </location>
</feature>
<dbReference type="InterPro" id="IPR036938">
    <property type="entry name" value="PAP2/HPO_sf"/>
</dbReference>
<keyword evidence="1" id="KW-1133">Transmembrane helix</keyword>
<evidence type="ECO:0000313" key="3">
    <source>
        <dbReference type="EMBL" id="OLP05020.1"/>
    </source>
</evidence>
<proteinExistence type="predicted"/>
<evidence type="ECO:0000313" key="4">
    <source>
        <dbReference type="Proteomes" id="UP000185911"/>
    </source>
</evidence>
<evidence type="ECO:0000256" key="1">
    <source>
        <dbReference type="SAM" id="Phobius"/>
    </source>
</evidence>
<keyword evidence="4" id="KW-1185">Reference proteome</keyword>
<accession>A0A1Q8YB37</accession>
<comment type="caution">
    <text evidence="3">The sequence shown here is derived from an EMBL/GenBank/DDBJ whole genome shotgun (WGS) entry which is preliminary data.</text>
</comment>